<protein>
    <submittedName>
        <fullName evidence="1">Uncharacterized protein</fullName>
    </submittedName>
</protein>
<comment type="caution">
    <text evidence="1">The sequence shown here is derived from an EMBL/GenBank/DDBJ whole genome shotgun (WGS) entry which is preliminary data.</text>
</comment>
<accession>A0A1C0A5V3</accession>
<evidence type="ECO:0000313" key="1">
    <source>
        <dbReference type="EMBL" id="OCL25521.1"/>
    </source>
</evidence>
<reference evidence="2" key="1">
    <citation type="submission" date="2016-07" db="EMBL/GenBank/DDBJ databases">
        <authorList>
            <person name="Florea S."/>
            <person name="Webb J.S."/>
            <person name="Jaromczyk J."/>
            <person name="Schardl C.L."/>
        </authorList>
    </citation>
    <scope>NUCLEOTIDE SEQUENCE [LARGE SCALE GENOMIC DNA]</scope>
    <source>
        <strain evidence="2">Z6</strain>
    </source>
</reference>
<organism evidence="1 2">
    <name type="scientific">Orenia metallireducens</name>
    <dbReference type="NCBI Taxonomy" id="1413210"/>
    <lineage>
        <taxon>Bacteria</taxon>
        <taxon>Bacillati</taxon>
        <taxon>Bacillota</taxon>
        <taxon>Clostridia</taxon>
        <taxon>Halanaerobiales</taxon>
        <taxon>Halobacteroidaceae</taxon>
        <taxon>Orenia</taxon>
    </lineage>
</organism>
<dbReference type="Proteomes" id="UP000093514">
    <property type="component" value="Unassembled WGS sequence"/>
</dbReference>
<gene>
    <name evidence="1" type="ORF">U472_14365</name>
</gene>
<proteinExistence type="predicted"/>
<keyword evidence="2" id="KW-1185">Reference proteome</keyword>
<evidence type="ECO:0000313" key="2">
    <source>
        <dbReference type="Proteomes" id="UP000093514"/>
    </source>
</evidence>
<reference evidence="1 2" key="2">
    <citation type="submission" date="2016-08" db="EMBL/GenBank/DDBJ databases">
        <title>Orenia metallireducens sp. nov. strain Z6, a Novel Metal-reducing Firmicute from the Deep Subsurface.</title>
        <authorList>
            <person name="Maxim B.I."/>
            <person name="Kenneth K."/>
            <person name="Flynn T.M."/>
            <person name="Oloughlin E.J."/>
            <person name="Locke R.A."/>
            <person name="Weber J.R."/>
            <person name="Egan S.M."/>
            <person name="Mackie R.I."/>
            <person name="Cann I.K."/>
        </authorList>
    </citation>
    <scope>NUCLEOTIDE SEQUENCE [LARGE SCALE GENOMIC DNA]</scope>
    <source>
        <strain evidence="1 2">Z6</strain>
    </source>
</reference>
<dbReference type="EMBL" id="LWDV01000010">
    <property type="protein sequence ID" value="OCL25521.1"/>
    <property type="molecule type" value="Genomic_DNA"/>
</dbReference>
<name>A0A1C0A5V3_9FIRM</name>
<sequence>MIPFIVAGGVLLSLAVMLSGKGAVPDSEILKDISDMGIAGLTLFTNEDLIEENLEEVELELEFDIN</sequence>
<dbReference type="AlphaFoldDB" id="A0A1C0A5V3"/>